<proteinExistence type="predicted"/>
<comment type="caution">
    <text evidence="3">The sequence shown here is derived from an EMBL/GenBank/DDBJ whole genome shotgun (WGS) entry which is preliminary data.</text>
</comment>
<dbReference type="Proteomes" id="UP000051223">
    <property type="component" value="Unassembled WGS sequence"/>
</dbReference>
<dbReference type="InterPro" id="IPR050789">
    <property type="entry name" value="Diverse_Enzym_Activities"/>
</dbReference>
<evidence type="ECO:0000256" key="1">
    <source>
        <dbReference type="ARBA" id="ARBA00022801"/>
    </source>
</evidence>
<dbReference type="PATRIC" id="fig|1423754.3.peg.391"/>
<evidence type="ECO:0000313" key="4">
    <source>
        <dbReference type="Proteomes" id="UP000051223"/>
    </source>
</evidence>
<dbReference type="PANTHER" id="PTHR43283">
    <property type="entry name" value="BETA-LACTAMASE-RELATED"/>
    <property type="match status" value="1"/>
</dbReference>
<dbReference type="Pfam" id="PF00144">
    <property type="entry name" value="Beta-lactamase"/>
    <property type="match status" value="1"/>
</dbReference>
<keyword evidence="1" id="KW-0378">Hydrolase</keyword>
<protein>
    <submittedName>
        <fullName evidence="3">Beta-lactamase</fullName>
    </submittedName>
</protein>
<dbReference type="Gene3D" id="3.40.710.10">
    <property type="entry name" value="DD-peptidase/beta-lactamase superfamily"/>
    <property type="match status" value="1"/>
</dbReference>
<name>A0A0R1YE55_9LACO</name>
<dbReference type="eggNOG" id="COG1680">
    <property type="taxonomic scope" value="Bacteria"/>
</dbReference>
<organism evidence="3 4">
    <name type="scientific">Lactobacillus hamsteri DSM 5661 = JCM 6256</name>
    <dbReference type="NCBI Taxonomy" id="1423754"/>
    <lineage>
        <taxon>Bacteria</taxon>
        <taxon>Bacillati</taxon>
        <taxon>Bacillota</taxon>
        <taxon>Bacilli</taxon>
        <taxon>Lactobacillales</taxon>
        <taxon>Lactobacillaceae</taxon>
        <taxon>Lactobacillus</taxon>
    </lineage>
</organism>
<feature type="domain" description="Beta-lactamase-related" evidence="2">
    <location>
        <begin position="16"/>
        <end position="320"/>
    </location>
</feature>
<keyword evidence="4" id="KW-1185">Reference proteome</keyword>
<accession>A0A0R1YE55</accession>
<dbReference type="SUPFAM" id="SSF56601">
    <property type="entry name" value="beta-lactamase/transpeptidase-like"/>
    <property type="match status" value="1"/>
</dbReference>
<reference evidence="3 4" key="1">
    <citation type="journal article" date="2015" name="Genome Announc.">
        <title>Expanding the biotechnology potential of lactobacilli through comparative genomics of 213 strains and associated genera.</title>
        <authorList>
            <person name="Sun Z."/>
            <person name="Harris H.M."/>
            <person name="McCann A."/>
            <person name="Guo C."/>
            <person name="Argimon S."/>
            <person name="Zhang W."/>
            <person name="Yang X."/>
            <person name="Jeffery I.B."/>
            <person name="Cooney J.C."/>
            <person name="Kagawa T.F."/>
            <person name="Liu W."/>
            <person name="Song Y."/>
            <person name="Salvetti E."/>
            <person name="Wrobel A."/>
            <person name="Rasinkangas P."/>
            <person name="Parkhill J."/>
            <person name="Rea M.C."/>
            <person name="O'Sullivan O."/>
            <person name="Ritari J."/>
            <person name="Douillard F.P."/>
            <person name="Paul Ross R."/>
            <person name="Yang R."/>
            <person name="Briner A.E."/>
            <person name="Felis G.E."/>
            <person name="de Vos W.M."/>
            <person name="Barrangou R."/>
            <person name="Klaenhammer T.R."/>
            <person name="Caufield P.W."/>
            <person name="Cui Y."/>
            <person name="Zhang H."/>
            <person name="O'Toole P.W."/>
        </authorList>
    </citation>
    <scope>NUCLEOTIDE SEQUENCE [LARGE SCALE GENOMIC DNA]</scope>
    <source>
        <strain evidence="3 4">DSM 5661</strain>
    </source>
</reference>
<evidence type="ECO:0000313" key="3">
    <source>
        <dbReference type="EMBL" id="KRM37267.1"/>
    </source>
</evidence>
<dbReference type="STRING" id="1423754.FC39_GL000378"/>
<gene>
    <name evidence="3" type="ORF">FC39_GL000378</name>
</gene>
<evidence type="ECO:0000259" key="2">
    <source>
        <dbReference type="Pfam" id="PF00144"/>
    </source>
</evidence>
<dbReference type="InterPro" id="IPR012338">
    <property type="entry name" value="Beta-lactam/transpept-like"/>
</dbReference>
<dbReference type="AlphaFoldDB" id="A0A0R1YE55"/>
<dbReference type="PANTHER" id="PTHR43283:SF11">
    <property type="entry name" value="BETA-LACTAMASE-RELATED DOMAIN-CONTAINING PROTEIN"/>
    <property type="match status" value="1"/>
</dbReference>
<dbReference type="GO" id="GO:0016787">
    <property type="term" value="F:hydrolase activity"/>
    <property type="evidence" value="ECO:0007669"/>
    <property type="project" value="UniProtKB-KW"/>
</dbReference>
<sequence length="346" mass="39193">MNFIKDDIMIDYLATQNLIESMVTSRVVPGVNYAFIKGKQVFTSTVGFASIYPQITQLSPFAEYDLASLTKVLATENVLLKLYDQGKLNFTEPLHKFIPEFKDERIRLFHLLTHTSGIRGWIPNRDKLGHDELLDAIIHLPVTDEFNTKMRYADTNFILLGLVVKTILGRPVQEEAMKEVIEPMGLKHTTFYPKPSECVPTALVNGDVLQGMPHDPKARQLTSDCGSAGLFSSLDDLIKISKGYLGLDKDILPYSQNTVSLLFDNKNPSNVKPRSWGWDLRFDPKYNYPIILHTGFTGTLIILDRIKQSGLIMLTNRVHPSGHNLIFLALREKIIQSFIEENSKQN</sequence>
<dbReference type="EMBL" id="AZGI01000090">
    <property type="protein sequence ID" value="KRM37267.1"/>
    <property type="molecule type" value="Genomic_DNA"/>
</dbReference>
<dbReference type="InterPro" id="IPR001466">
    <property type="entry name" value="Beta-lactam-related"/>
</dbReference>